<dbReference type="InterPro" id="IPR007404">
    <property type="entry name" value="YdjM-like"/>
</dbReference>
<accession>A0A1I4LPA2</accession>
<feature type="transmembrane region" description="Helical" evidence="1">
    <location>
        <begin position="91"/>
        <end position="108"/>
    </location>
</feature>
<dbReference type="InterPro" id="IPR016956">
    <property type="entry name" value="YdjM"/>
</dbReference>
<proteinExistence type="predicted"/>
<evidence type="ECO:0000256" key="1">
    <source>
        <dbReference type="SAM" id="Phobius"/>
    </source>
</evidence>
<dbReference type="PIRSF" id="PIRSF030780">
    <property type="entry name" value="Md_memb_hyd_prd"/>
    <property type="match status" value="1"/>
</dbReference>
<dbReference type="RefSeq" id="WP_091483695.1">
    <property type="nucleotide sequence ID" value="NZ_FOTR01000005.1"/>
</dbReference>
<dbReference type="EMBL" id="FOTR01000005">
    <property type="protein sequence ID" value="SFL92800.1"/>
    <property type="molecule type" value="Genomic_DNA"/>
</dbReference>
<dbReference type="Proteomes" id="UP000198565">
    <property type="component" value="Unassembled WGS sequence"/>
</dbReference>
<keyword evidence="3" id="KW-1185">Reference proteome</keyword>
<name>A0A1I4LPA2_9BACI</name>
<dbReference type="AlphaFoldDB" id="A0A1I4LPA2"/>
<dbReference type="PANTHER" id="PTHR35531">
    <property type="entry name" value="INNER MEMBRANE PROTEIN YBCI-RELATED"/>
    <property type="match status" value="1"/>
</dbReference>
<organism evidence="2 3">
    <name type="scientific">Gracilibacillus orientalis</name>
    <dbReference type="NCBI Taxonomy" id="334253"/>
    <lineage>
        <taxon>Bacteria</taxon>
        <taxon>Bacillati</taxon>
        <taxon>Bacillota</taxon>
        <taxon>Bacilli</taxon>
        <taxon>Bacillales</taxon>
        <taxon>Bacillaceae</taxon>
        <taxon>Gracilibacillus</taxon>
    </lineage>
</organism>
<sequence length="164" mass="17766">MTGKTHIMGGIAATTVMATFTDYDPAWFIFAGAIGGLIPDICHGGSKIGRKFPLLSKLINTLFGHRTFTHSLLFLLLVGFLLSLITSNRSLIIGVVIGIISHFLLDSMTKQGIKLLYPVNITVRFPFTTKTGGAVENLVLLGLTLLTIYFGKDIAIMGSSFFLQ</sequence>
<dbReference type="OrthoDB" id="5459053at2"/>
<protein>
    <submittedName>
        <fullName evidence="2">Inner membrane protein</fullName>
    </submittedName>
</protein>
<gene>
    <name evidence="2" type="ORF">SAMN04487943_105128</name>
</gene>
<feature type="transmembrane region" description="Helical" evidence="1">
    <location>
        <begin position="67"/>
        <end position="85"/>
    </location>
</feature>
<evidence type="ECO:0000313" key="3">
    <source>
        <dbReference type="Proteomes" id="UP000198565"/>
    </source>
</evidence>
<keyword evidence="1" id="KW-0472">Membrane</keyword>
<reference evidence="3" key="1">
    <citation type="submission" date="2016-10" db="EMBL/GenBank/DDBJ databases">
        <authorList>
            <person name="Varghese N."/>
            <person name="Submissions S."/>
        </authorList>
    </citation>
    <scope>NUCLEOTIDE SEQUENCE [LARGE SCALE GENOMIC DNA]</scope>
    <source>
        <strain evidence="3">CGMCC 1.4250</strain>
    </source>
</reference>
<keyword evidence="1" id="KW-1133">Transmembrane helix</keyword>
<dbReference type="Pfam" id="PF04307">
    <property type="entry name" value="YdjM"/>
    <property type="match status" value="1"/>
</dbReference>
<keyword evidence="1" id="KW-0812">Transmembrane</keyword>
<dbReference type="PANTHER" id="PTHR35531:SF1">
    <property type="entry name" value="INNER MEMBRANE PROTEIN YBCI-RELATED"/>
    <property type="match status" value="1"/>
</dbReference>
<evidence type="ECO:0000313" key="2">
    <source>
        <dbReference type="EMBL" id="SFL92800.1"/>
    </source>
</evidence>